<evidence type="ECO:0000313" key="9">
    <source>
        <dbReference type="EMBL" id="MBD1389099.1"/>
    </source>
</evidence>
<dbReference type="CDD" id="cd01347">
    <property type="entry name" value="ligand_gated_channel"/>
    <property type="match status" value="1"/>
</dbReference>
<comment type="subcellular location">
    <subcellularLocation>
        <location evidence="1 4">Cell outer membrane</location>
    </subcellularLocation>
</comment>
<dbReference type="InterPro" id="IPR010104">
    <property type="entry name" value="TonB_rcpt_bac"/>
</dbReference>
<evidence type="ECO:0000256" key="6">
    <source>
        <dbReference type="SAM" id="SignalP"/>
    </source>
</evidence>
<dbReference type="InterPro" id="IPR037066">
    <property type="entry name" value="Plug_dom_sf"/>
</dbReference>
<sequence length="927" mass="102671">MINNRFKLNSVYMAILMATGSVATAHAAEGQAEQDQNGEVEVIQVSGIRGSLTKSADVKRSSYGVVDAITAEDIGKFPDTNLAESLQRISGVSIDRDNNEGNQVTVRGFGPNFNLVTLNGRQMPNSSVLQSAGISRSFNFREIASETVSGVEVHKTGKAYVSSGGIGATIDIQTAKPFDYDGFKAFVSAKAIHDTSVEEGDDLTPEVSGMIANTFLDGKLGVLVSASYSERDSHRDRAGTDGWVRNRGNRDKIDTSAIDTSKNPEQAFWTAWTATSEHYDTERERTNAQLVLQYSPIDSLTATADYTISRFEEKSYTNRSAFWFDDPTGATDENGTLLMPRNPNDELNFWAWEYYEEKENDSLGLNLQWDYSDKLSFEFDYHDSESHSNPDGDTAETLANLKNPPGSVDLIGADFVGDIPAIIVDDSSLPGGAYDKANIVSDLYQQRGYEVENTIKQAHLAGTWFNDGSGDLNKITFGIQKTKYEVDTYLSEVFAFVNVPLDDLDLKFVDAGDTMDEFSGYKDLFPYIPKYNVHDFIDIVEAEGVYQAPNITTNGMEEDTIAAYLSVDIETEFNQLPVRINAGVRYEDTDVDAYSVQPGIVAMNFNHPEELREVYADSATPQKLSGDYTRILPNVDFQLDVTDDIVTRFSYSRTISRADISAMFPGTTTDARPDGPYLASQGNPSLLPITSDNFDFSLEWYGDDGSYASVGYFKKFVENFIGAGVENRTIADVNGNALTNPSVNPRPGCPDSSATPNPNCLSQPDDPVIIWEVSTPSNLQNNEIDGWEFNVQYMFGDTGFGTVANYTIVDSDESFNRFDFDTTVALTGLSDSANLVGFYENDSLEVRFAYNWRDDFLQALGNEPTYTESYGQLDASISYDINDTFSVFADGINLLNETVRRHARFEEQLLTAEQYGPRYTFGVRAKW</sequence>
<evidence type="ECO:0000256" key="3">
    <source>
        <dbReference type="ARBA" id="ARBA00023237"/>
    </source>
</evidence>
<evidence type="ECO:0000256" key="2">
    <source>
        <dbReference type="ARBA" id="ARBA00023136"/>
    </source>
</evidence>
<reference evidence="9" key="1">
    <citation type="submission" date="2020-09" db="EMBL/GenBank/DDBJ databases">
        <title>A novel bacterium of genus Neiella, isolated from South China Sea.</title>
        <authorList>
            <person name="Huang H."/>
            <person name="Mo K."/>
            <person name="Hu Y."/>
        </authorList>
    </citation>
    <scope>NUCLEOTIDE SEQUENCE</scope>
    <source>
        <strain evidence="9">HB171785</strain>
    </source>
</reference>
<dbReference type="SUPFAM" id="SSF56935">
    <property type="entry name" value="Porins"/>
    <property type="match status" value="1"/>
</dbReference>
<evidence type="ECO:0000259" key="8">
    <source>
        <dbReference type="Pfam" id="PF07715"/>
    </source>
</evidence>
<keyword evidence="10" id="KW-1185">Reference proteome</keyword>
<feature type="signal peptide" evidence="6">
    <location>
        <begin position="1"/>
        <end position="27"/>
    </location>
</feature>
<evidence type="ECO:0000256" key="5">
    <source>
        <dbReference type="SAM" id="MobiDB-lite"/>
    </source>
</evidence>
<dbReference type="Gene3D" id="2.40.170.20">
    <property type="entry name" value="TonB-dependent receptor, beta-barrel domain"/>
    <property type="match status" value="1"/>
</dbReference>
<keyword evidence="9" id="KW-0675">Receptor</keyword>
<dbReference type="EMBL" id="JACXAF010000007">
    <property type="protein sequence ID" value="MBD1389099.1"/>
    <property type="molecule type" value="Genomic_DNA"/>
</dbReference>
<feature type="domain" description="TonB-dependent receptor plug" evidence="8">
    <location>
        <begin position="59"/>
        <end position="167"/>
    </location>
</feature>
<dbReference type="NCBIfam" id="TIGR01782">
    <property type="entry name" value="TonB-Xanth-Caul"/>
    <property type="match status" value="1"/>
</dbReference>
<accession>A0A8J6UE24</accession>
<dbReference type="InterPro" id="IPR012910">
    <property type="entry name" value="Plug_dom"/>
</dbReference>
<proteinExistence type="inferred from homology"/>
<keyword evidence="6" id="KW-0732">Signal</keyword>
<feature type="domain" description="TonB-dependent receptor-like beta-barrel" evidence="7">
    <location>
        <begin position="330"/>
        <end position="894"/>
    </location>
</feature>
<protein>
    <submittedName>
        <fullName evidence="9">TonB-dependent receptor</fullName>
    </submittedName>
</protein>
<dbReference type="AlphaFoldDB" id="A0A8J6UE24"/>
<gene>
    <name evidence="9" type="ORF">IC617_06625</name>
</gene>
<feature type="region of interest" description="Disordered" evidence="5">
    <location>
        <begin position="738"/>
        <end position="758"/>
    </location>
</feature>
<dbReference type="RefSeq" id="WP_191144206.1">
    <property type="nucleotide sequence ID" value="NZ_JACXAF010000007.1"/>
</dbReference>
<dbReference type="InterPro" id="IPR000531">
    <property type="entry name" value="Beta-barrel_TonB"/>
</dbReference>
<keyword evidence="4" id="KW-0798">TonB box</keyword>
<dbReference type="Pfam" id="PF00593">
    <property type="entry name" value="TonB_dep_Rec_b-barrel"/>
    <property type="match status" value="1"/>
</dbReference>
<dbReference type="Proteomes" id="UP000638014">
    <property type="component" value="Unassembled WGS sequence"/>
</dbReference>
<comment type="similarity">
    <text evidence="4">Belongs to the TonB-dependent receptor family.</text>
</comment>
<organism evidence="9 10">
    <name type="scientific">Neiella litorisoli</name>
    <dbReference type="NCBI Taxonomy" id="2771431"/>
    <lineage>
        <taxon>Bacteria</taxon>
        <taxon>Pseudomonadati</taxon>
        <taxon>Pseudomonadota</taxon>
        <taxon>Gammaproteobacteria</taxon>
        <taxon>Alteromonadales</taxon>
        <taxon>Echinimonadaceae</taxon>
        <taxon>Neiella</taxon>
    </lineage>
</organism>
<dbReference type="GO" id="GO:0009279">
    <property type="term" value="C:cell outer membrane"/>
    <property type="evidence" value="ECO:0007669"/>
    <property type="project" value="UniProtKB-SubCell"/>
</dbReference>
<evidence type="ECO:0000313" key="10">
    <source>
        <dbReference type="Proteomes" id="UP000638014"/>
    </source>
</evidence>
<evidence type="ECO:0000259" key="7">
    <source>
        <dbReference type="Pfam" id="PF00593"/>
    </source>
</evidence>
<dbReference type="Gene3D" id="2.170.130.10">
    <property type="entry name" value="TonB-dependent receptor, plug domain"/>
    <property type="match status" value="1"/>
</dbReference>
<name>A0A8J6UE24_9GAMM</name>
<keyword evidence="3" id="KW-0998">Cell outer membrane</keyword>
<dbReference type="PANTHER" id="PTHR40980">
    <property type="entry name" value="PLUG DOMAIN-CONTAINING PROTEIN"/>
    <property type="match status" value="1"/>
</dbReference>
<feature type="chain" id="PRO_5035282088" evidence="6">
    <location>
        <begin position="28"/>
        <end position="927"/>
    </location>
</feature>
<dbReference type="PANTHER" id="PTHR40980:SF3">
    <property type="entry name" value="TONB-DEPENDENT RECEPTOR-LIKE BETA-BARREL DOMAIN-CONTAINING PROTEIN"/>
    <property type="match status" value="1"/>
</dbReference>
<evidence type="ECO:0000256" key="1">
    <source>
        <dbReference type="ARBA" id="ARBA00004442"/>
    </source>
</evidence>
<evidence type="ECO:0000256" key="4">
    <source>
        <dbReference type="RuleBase" id="RU003357"/>
    </source>
</evidence>
<dbReference type="Pfam" id="PF07715">
    <property type="entry name" value="Plug"/>
    <property type="match status" value="1"/>
</dbReference>
<dbReference type="InterPro" id="IPR036942">
    <property type="entry name" value="Beta-barrel_TonB_sf"/>
</dbReference>
<keyword evidence="2 4" id="KW-0472">Membrane</keyword>
<comment type="caution">
    <text evidence="9">The sequence shown here is derived from an EMBL/GenBank/DDBJ whole genome shotgun (WGS) entry which is preliminary data.</text>
</comment>